<dbReference type="GeneID" id="94366111"/>
<evidence type="ECO:0000313" key="8">
    <source>
        <dbReference type="Proteomes" id="UP000244940"/>
    </source>
</evidence>
<evidence type="ECO:0000259" key="6">
    <source>
        <dbReference type="Pfam" id="PF00892"/>
    </source>
</evidence>
<dbReference type="InterPro" id="IPR037185">
    <property type="entry name" value="EmrE-like"/>
</dbReference>
<dbReference type="Pfam" id="PF00892">
    <property type="entry name" value="EamA"/>
    <property type="match status" value="2"/>
</dbReference>
<feature type="transmembrane region" description="Helical" evidence="5">
    <location>
        <begin position="269"/>
        <end position="289"/>
    </location>
</feature>
<dbReference type="InterPro" id="IPR000620">
    <property type="entry name" value="EamA_dom"/>
</dbReference>
<evidence type="ECO:0000256" key="2">
    <source>
        <dbReference type="ARBA" id="ARBA00022692"/>
    </source>
</evidence>
<dbReference type="PANTHER" id="PTHR32322">
    <property type="entry name" value="INNER MEMBRANE TRANSPORTER"/>
    <property type="match status" value="1"/>
</dbReference>
<dbReference type="OrthoDB" id="9810556at2"/>
<proteinExistence type="predicted"/>
<feature type="transmembrane region" description="Helical" evidence="5">
    <location>
        <begin position="36"/>
        <end position="58"/>
    </location>
</feature>
<feature type="transmembrane region" description="Helical" evidence="5">
    <location>
        <begin position="7"/>
        <end position="30"/>
    </location>
</feature>
<dbReference type="SUPFAM" id="SSF103481">
    <property type="entry name" value="Multidrug resistance efflux transporter EmrE"/>
    <property type="match status" value="2"/>
</dbReference>
<keyword evidence="4 5" id="KW-0472">Membrane</keyword>
<comment type="caution">
    <text evidence="7">The sequence shown here is derived from an EMBL/GenBank/DDBJ whole genome shotgun (WGS) entry which is preliminary data.</text>
</comment>
<feature type="transmembrane region" description="Helical" evidence="5">
    <location>
        <begin position="65"/>
        <end position="86"/>
    </location>
</feature>
<accession>A0A2U2C8D1</accession>
<keyword evidence="2 5" id="KW-0812">Transmembrane</keyword>
<feature type="transmembrane region" description="Helical" evidence="5">
    <location>
        <begin position="210"/>
        <end position="231"/>
    </location>
</feature>
<evidence type="ECO:0000256" key="1">
    <source>
        <dbReference type="ARBA" id="ARBA00004141"/>
    </source>
</evidence>
<reference evidence="7 8" key="1">
    <citation type="submission" date="2018-05" db="EMBL/GenBank/DDBJ databases">
        <title>Pararhodobacter marina sp. nov., isolated from deep-sea water of the Indian Ocean.</title>
        <authorList>
            <person name="Lai Q.Sr."/>
            <person name="Liu X."/>
            <person name="Shao Z."/>
        </authorList>
    </citation>
    <scope>NUCLEOTIDE SEQUENCE [LARGE SCALE GENOMIC DNA]</scope>
    <source>
        <strain evidence="7 8">CIC4N-9</strain>
    </source>
</reference>
<evidence type="ECO:0000256" key="5">
    <source>
        <dbReference type="SAM" id="Phobius"/>
    </source>
</evidence>
<feature type="transmembrane region" description="Helical" evidence="5">
    <location>
        <begin position="124"/>
        <end position="141"/>
    </location>
</feature>
<feature type="transmembrane region" description="Helical" evidence="5">
    <location>
        <begin position="92"/>
        <end position="112"/>
    </location>
</feature>
<feature type="transmembrane region" description="Helical" evidence="5">
    <location>
        <begin position="243"/>
        <end position="263"/>
    </location>
</feature>
<dbReference type="EMBL" id="QEYD01000008">
    <property type="protein sequence ID" value="PWE28054.1"/>
    <property type="molecule type" value="Genomic_DNA"/>
</dbReference>
<evidence type="ECO:0000256" key="3">
    <source>
        <dbReference type="ARBA" id="ARBA00022989"/>
    </source>
</evidence>
<name>A0A2U2C8D1_9RHOB</name>
<gene>
    <name evidence="7" type="ORF">C4N9_14535</name>
</gene>
<feature type="domain" description="EamA" evidence="6">
    <location>
        <begin position="151"/>
        <end position="284"/>
    </location>
</feature>
<keyword evidence="3 5" id="KW-1133">Transmembrane helix</keyword>
<evidence type="ECO:0000256" key="4">
    <source>
        <dbReference type="ARBA" id="ARBA00023136"/>
    </source>
</evidence>
<feature type="transmembrane region" description="Helical" evidence="5">
    <location>
        <begin position="178"/>
        <end position="198"/>
    </location>
</feature>
<dbReference type="GO" id="GO:0016020">
    <property type="term" value="C:membrane"/>
    <property type="evidence" value="ECO:0007669"/>
    <property type="project" value="UniProtKB-SubCell"/>
</dbReference>
<dbReference type="PANTHER" id="PTHR32322:SF9">
    <property type="entry name" value="AMINO-ACID METABOLITE EFFLUX PUMP-RELATED"/>
    <property type="match status" value="1"/>
</dbReference>
<sequence length="308" mass="32168">MSGKDWLSLILLSVLWGGSFFFVGVAVPWLPPFTIVLIRVGVAALVLAFALPALGVALPRGRAVWAALMVMGFLNNVVPFSLYVVAQGQISSGLASILNATTPLWGVAVAHLATQDERLSWPKALGVLTGFLGVAVMMGQAGDGGTFWAQAACLCAALSYALAGVWARRFKPLGLAPLSLALGQLACATLILVPLVALVDRPWTLALPPLPVIAALLGLAVLSTSFAYGLYFRLIASAGAVNAFLVTFLVPVSAVALGIAFLGEALAPRQVAGMALIALGLLILDARLWRRVRTRGGRLPPLDTPEDI</sequence>
<dbReference type="InterPro" id="IPR050638">
    <property type="entry name" value="AA-Vitamin_Transporters"/>
</dbReference>
<feature type="transmembrane region" description="Helical" evidence="5">
    <location>
        <begin position="147"/>
        <end position="166"/>
    </location>
</feature>
<dbReference type="Proteomes" id="UP000244940">
    <property type="component" value="Unassembled WGS sequence"/>
</dbReference>
<dbReference type="RefSeq" id="WP_109534050.1">
    <property type="nucleotide sequence ID" value="NZ_QEYD01000008.1"/>
</dbReference>
<evidence type="ECO:0000313" key="7">
    <source>
        <dbReference type="EMBL" id="PWE28054.1"/>
    </source>
</evidence>
<feature type="domain" description="EamA" evidence="6">
    <location>
        <begin position="8"/>
        <end position="138"/>
    </location>
</feature>
<organism evidence="7 8">
    <name type="scientific">Pararhodobacter marinus</name>
    <dbReference type="NCBI Taxonomy" id="2184063"/>
    <lineage>
        <taxon>Bacteria</taxon>
        <taxon>Pseudomonadati</taxon>
        <taxon>Pseudomonadota</taxon>
        <taxon>Alphaproteobacteria</taxon>
        <taxon>Rhodobacterales</taxon>
        <taxon>Paracoccaceae</taxon>
        <taxon>Pararhodobacter</taxon>
    </lineage>
</organism>
<dbReference type="AlphaFoldDB" id="A0A2U2C8D1"/>
<comment type="subcellular location">
    <subcellularLocation>
        <location evidence="1">Membrane</location>
        <topology evidence="1">Multi-pass membrane protein</topology>
    </subcellularLocation>
</comment>
<keyword evidence="8" id="KW-1185">Reference proteome</keyword>
<protein>
    <submittedName>
        <fullName evidence="7">EamA family transporter</fullName>
    </submittedName>
</protein>